<organism evidence="1">
    <name type="scientific">marine sediment metagenome</name>
    <dbReference type="NCBI Taxonomy" id="412755"/>
    <lineage>
        <taxon>unclassified sequences</taxon>
        <taxon>metagenomes</taxon>
        <taxon>ecological metagenomes</taxon>
    </lineage>
</organism>
<accession>A0A0F9KS46</accession>
<reference evidence="1" key="1">
    <citation type="journal article" date="2015" name="Nature">
        <title>Complex archaea that bridge the gap between prokaryotes and eukaryotes.</title>
        <authorList>
            <person name="Spang A."/>
            <person name="Saw J.H."/>
            <person name="Jorgensen S.L."/>
            <person name="Zaremba-Niedzwiedzka K."/>
            <person name="Martijn J."/>
            <person name="Lind A.E."/>
            <person name="van Eijk R."/>
            <person name="Schleper C."/>
            <person name="Guy L."/>
            <person name="Ettema T.J."/>
        </authorList>
    </citation>
    <scope>NUCLEOTIDE SEQUENCE</scope>
</reference>
<proteinExistence type="predicted"/>
<dbReference type="EMBL" id="LAZR01007468">
    <property type="protein sequence ID" value="KKM85064.1"/>
    <property type="molecule type" value="Genomic_DNA"/>
</dbReference>
<name>A0A0F9KS46_9ZZZZ</name>
<comment type="caution">
    <text evidence="1">The sequence shown here is derived from an EMBL/GenBank/DDBJ whole genome shotgun (WGS) entry which is preliminary data.</text>
</comment>
<dbReference type="AlphaFoldDB" id="A0A0F9KS46"/>
<evidence type="ECO:0000313" key="1">
    <source>
        <dbReference type="EMBL" id="KKM85064.1"/>
    </source>
</evidence>
<protein>
    <submittedName>
        <fullName evidence="1">Uncharacterized protein</fullName>
    </submittedName>
</protein>
<gene>
    <name evidence="1" type="ORF">LCGC14_1292770</name>
</gene>
<sequence length="122" mass="13377">MSECNPESEITFHLYISGYGNNSHGCTCCMCGSLLTAIEFDGLSLKHPGIGQVELHFRRECFESGYRDITSWLWGGYVCSEGCGILVREWLLTAPHREICPEQHDAKGLAGAGPPARVLSSL</sequence>